<dbReference type="AlphaFoldDB" id="A0A9E5JTX9"/>
<name>A0A9E5JTX9_9GAMM</name>
<proteinExistence type="predicted"/>
<sequence>MPHCQTLVIGDQRVQIASITQTLHDEIFFLQDRIALLKRQSVENSGVLITYQDLLESRISVLHWLNNYSSGAEQVTH</sequence>
<protein>
    <submittedName>
        <fullName evidence="1">Uncharacterized protein</fullName>
    </submittedName>
</protein>
<gene>
    <name evidence="1" type="ORF">G8770_13175</name>
</gene>
<evidence type="ECO:0000313" key="1">
    <source>
        <dbReference type="EMBL" id="NHO66494.1"/>
    </source>
</evidence>
<dbReference type="EMBL" id="JAAONZ010000010">
    <property type="protein sequence ID" value="NHO66494.1"/>
    <property type="molecule type" value="Genomic_DNA"/>
</dbReference>
<reference evidence="1" key="1">
    <citation type="submission" date="2020-03" db="EMBL/GenBank/DDBJ databases">
        <authorList>
            <person name="Guo F."/>
        </authorList>
    </citation>
    <scope>NUCLEOTIDE SEQUENCE</scope>
    <source>
        <strain evidence="1">JCM 30134</strain>
    </source>
</reference>
<evidence type="ECO:0000313" key="2">
    <source>
        <dbReference type="Proteomes" id="UP000787472"/>
    </source>
</evidence>
<comment type="caution">
    <text evidence="1">The sequence shown here is derived from an EMBL/GenBank/DDBJ whole genome shotgun (WGS) entry which is preliminary data.</text>
</comment>
<organism evidence="1 2">
    <name type="scientific">Pseudomaricurvus hydrocarbonicus</name>
    <dbReference type="NCBI Taxonomy" id="1470433"/>
    <lineage>
        <taxon>Bacteria</taxon>
        <taxon>Pseudomonadati</taxon>
        <taxon>Pseudomonadota</taxon>
        <taxon>Gammaproteobacteria</taxon>
        <taxon>Cellvibrionales</taxon>
        <taxon>Cellvibrionaceae</taxon>
        <taxon>Pseudomaricurvus</taxon>
    </lineage>
</organism>
<keyword evidence="2" id="KW-1185">Reference proteome</keyword>
<dbReference type="RefSeq" id="WP_167187414.1">
    <property type="nucleotide sequence ID" value="NZ_JAAONZ010000010.1"/>
</dbReference>
<dbReference type="Proteomes" id="UP000787472">
    <property type="component" value="Unassembled WGS sequence"/>
</dbReference>
<accession>A0A9E5JTX9</accession>